<dbReference type="Proteomes" id="UP001396898">
    <property type="component" value="Unassembled WGS sequence"/>
</dbReference>
<evidence type="ECO:0000313" key="2">
    <source>
        <dbReference type="Proteomes" id="UP001396898"/>
    </source>
</evidence>
<accession>A0ABR1R4W3</accession>
<dbReference type="Gene3D" id="1.25.40.20">
    <property type="entry name" value="Ankyrin repeat-containing domain"/>
    <property type="match status" value="1"/>
</dbReference>
<evidence type="ECO:0008006" key="3">
    <source>
        <dbReference type="Google" id="ProtNLM"/>
    </source>
</evidence>
<proteinExistence type="predicted"/>
<protein>
    <recommendedName>
        <fullName evidence="3">F-box domain-containing protein</fullName>
    </recommendedName>
</protein>
<dbReference type="SUPFAM" id="SSF48403">
    <property type="entry name" value="Ankyrin repeat"/>
    <property type="match status" value="1"/>
</dbReference>
<comment type="caution">
    <text evidence="1">The sequence shown here is derived from an EMBL/GenBank/DDBJ whole genome shotgun (WGS) entry which is preliminary data.</text>
</comment>
<name>A0ABR1R4W3_9PEZI</name>
<gene>
    <name evidence="1" type="ORF">PG991_014803</name>
</gene>
<keyword evidence="2" id="KW-1185">Reference proteome</keyword>
<reference evidence="1 2" key="1">
    <citation type="submission" date="2023-01" db="EMBL/GenBank/DDBJ databases">
        <title>Analysis of 21 Apiospora genomes using comparative genomics revels a genus with tremendous synthesis potential of carbohydrate active enzymes and secondary metabolites.</title>
        <authorList>
            <person name="Sorensen T."/>
        </authorList>
    </citation>
    <scope>NUCLEOTIDE SEQUENCE [LARGE SCALE GENOMIC DNA]</scope>
    <source>
        <strain evidence="1 2">CBS 20057</strain>
    </source>
</reference>
<dbReference type="InterPro" id="IPR036770">
    <property type="entry name" value="Ankyrin_rpt-contain_sf"/>
</dbReference>
<sequence length="567" mass="64813">MSSLLDLPDELLLIIQDHLTTRRDRFAFGSVNKSLYKAFGGTVVYEQDVAEERDFDEARLRLEQIPSVHDLVLFNRQDLESGWAEAMPAKFSWAEGVVAARVEEGGQETDTQELFGFIKKCVERWGPRMLCFTNPALWGMVSEDMEGLPPLPDSQRRQGRTLTYRAIRYCNDMAVLEQVFDIYLETYPAAIQGMKDGQLDRLPEPAPEAESDFELPESLEFAQDYPVYLAAFHNRVDALDLLHKKGVNINLVKTDLALQNDHSWTRFVHRLRSDDTDVHWASDPVDGLVHHPDLWTWLRVQSYRREERESGFPEDVCVWLVEHNLGFSDERLSLGLRDLRQAAMNNHARLVAAMLKLFQARLGPGDEYRDALTMALHSAAVAPLGRFGQWKPPRSPPLENHIDVFQVLLEAGATLRQDPDREWDWGMLTSAVELFPADATWLLRRQLAEGVTDHRDLRAALGRVIECRDDQYYSDRKRAKEDLEFLAAVYPANAHLACDPGRVATPQGREEALLELLGQVVREVHHECDGPFCKDVALYLEGVVGREHIDEILGRGEMPLRGRRERR</sequence>
<dbReference type="EMBL" id="JAQQWI010000019">
    <property type="protein sequence ID" value="KAK7999128.1"/>
    <property type="molecule type" value="Genomic_DNA"/>
</dbReference>
<organism evidence="1 2">
    <name type="scientific">Apiospora marii</name>
    <dbReference type="NCBI Taxonomy" id="335849"/>
    <lineage>
        <taxon>Eukaryota</taxon>
        <taxon>Fungi</taxon>
        <taxon>Dikarya</taxon>
        <taxon>Ascomycota</taxon>
        <taxon>Pezizomycotina</taxon>
        <taxon>Sordariomycetes</taxon>
        <taxon>Xylariomycetidae</taxon>
        <taxon>Amphisphaeriales</taxon>
        <taxon>Apiosporaceae</taxon>
        <taxon>Apiospora</taxon>
    </lineage>
</organism>
<evidence type="ECO:0000313" key="1">
    <source>
        <dbReference type="EMBL" id="KAK7999128.1"/>
    </source>
</evidence>